<keyword evidence="5" id="KW-1185">Reference proteome</keyword>
<dbReference type="EMBL" id="VDUZ01000008">
    <property type="protein sequence ID" value="TXL77580.1"/>
    <property type="molecule type" value="Genomic_DNA"/>
</dbReference>
<dbReference type="GO" id="GO:0003824">
    <property type="term" value="F:catalytic activity"/>
    <property type="evidence" value="ECO:0007669"/>
    <property type="project" value="InterPro"/>
</dbReference>
<accession>A0A5C8PQ55</accession>
<dbReference type="InterPro" id="IPR023631">
    <property type="entry name" value="Amidase_dom"/>
</dbReference>
<dbReference type="InterPro" id="IPR000120">
    <property type="entry name" value="Amidase"/>
</dbReference>
<dbReference type="OrthoDB" id="9777859at2"/>
<feature type="domain" description="Amidase" evidence="3">
    <location>
        <begin position="53"/>
        <end position="404"/>
    </location>
</feature>
<reference evidence="4 5" key="1">
    <citation type="submission" date="2019-06" db="EMBL/GenBank/DDBJ databases">
        <title>New taxonomy in bacterial strain CC-CFT640, isolated from vineyard.</title>
        <authorList>
            <person name="Lin S.-Y."/>
            <person name="Tsai C.-F."/>
            <person name="Young C.-C."/>
        </authorList>
    </citation>
    <scope>NUCLEOTIDE SEQUENCE [LARGE SCALE GENOMIC DNA]</scope>
    <source>
        <strain evidence="4 5">CC-CFT640</strain>
    </source>
</reference>
<sequence>MAAPLCPTVTGALQMGGTGTAMVLNACRARITEREGAVGAWEVVDVRAAMDSTPVAGPLTGLPVGVKDIIDTAAFATGYGSPIFAGHRPTADAACVATLKQAGALVLGKTVTTEFASAFPGKTRNPHNPAHTPGGSSSGSAAAVADGMVPVALGTQTAGSVIRPAAYCGVVGYKGSYGWTDMAGVRPLAPSLDTLGLFTRRVADIAPVRAVLAKGARAATAARMPARIRLFRTPMWDQATPEARRAVERALRMLGDAGASTDEAPVPASWTDIVATQLTIMLSDMGRQFAPLLAEHADKLSASIREQIEHGQKITPEAEQAARANADALRAEMATLLPAGEVWLTLAAPGEAPEGLAATGDPLFNRPWTLLGVPCVALPYRQGPKDLPLSVQLVAARDTDDDLLDAAAWIEDVLG</sequence>
<evidence type="ECO:0000256" key="2">
    <source>
        <dbReference type="SAM" id="MobiDB-lite"/>
    </source>
</evidence>
<feature type="region of interest" description="Disordered" evidence="2">
    <location>
        <begin position="118"/>
        <end position="139"/>
    </location>
</feature>
<dbReference type="PANTHER" id="PTHR11895:SF151">
    <property type="entry name" value="GLUTAMYL-TRNA(GLN) AMIDOTRANSFERASE SUBUNIT A"/>
    <property type="match status" value="1"/>
</dbReference>
<dbReference type="RefSeq" id="WP_147846620.1">
    <property type="nucleotide sequence ID" value="NZ_VDUZ01000008.1"/>
</dbReference>
<dbReference type="Proteomes" id="UP000321638">
    <property type="component" value="Unassembled WGS sequence"/>
</dbReference>
<organism evidence="4 5">
    <name type="scientific">Vineibacter terrae</name>
    <dbReference type="NCBI Taxonomy" id="2586908"/>
    <lineage>
        <taxon>Bacteria</taxon>
        <taxon>Pseudomonadati</taxon>
        <taxon>Pseudomonadota</taxon>
        <taxon>Alphaproteobacteria</taxon>
        <taxon>Hyphomicrobiales</taxon>
        <taxon>Vineibacter</taxon>
    </lineage>
</organism>
<comment type="caution">
    <text evidence="4">The sequence shown here is derived from an EMBL/GenBank/DDBJ whole genome shotgun (WGS) entry which is preliminary data.</text>
</comment>
<dbReference type="InterPro" id="IPR036928">
    <property type="entry name" value="AS_sf"/>
</dbReference>
<evidence type="ECO:0000313" key="4">
    <source>
        <dbReference type="EMBL" id="TXL77580.1"/>
    </source>
</evidence>
<evidence type="ECO:0000259" key="3">
    <source>
        <dbReference type="Pfam" id="PF01425"/>
    </source>
</evidence>
<evidence type="ECO:0000313" key="5">
    <source>
        <dbReference type="Proteomes" id="UP000321638"/>
    </source>
</evidence>
<proteinExistence type="inferred from homology"/>
<comment type="similarity">
    <text evidence="1">Belongs to the amidase family.</text>
</comment>
<dbReference type="Pfam" id="PF01425">
    <property type="entry name" value="Amidase"/>
    <property type="match status" value="1"/>
</dbReference>
<dbReference type="SUPFAM" id="SSF75304">
    <property type="entry name" value="Amidase signature (AS) enzymes"/>
    <property type="match status" value="1"/>
</dbReference>
<dbReference type="Gene3D" id="3.90.1300.10">
    <property type="entry name" value="Amidase signature (AS) domain"/>
    <property type="match status" value="1"/>
</dbReference>
<dbReference type="PANTHER" id="PTHR11895">
    <property type="entry name" value="TRANSAMIDASE"/>
    <property type="match status" value="1"/>
</dbReference>
<dbReference type="AlphaFoldDB" id="A0A5C8PQ55"/>
<name>A0A5C8PQ55_9HYPH</name>
<protein>
    <submittedName>
        <fullName evidence="4">Amidase</fullName>
    </submittedName>
</protein>
<evidence type="ECO:0000256" key="1">
    <source>
        <dbReference type="ARBA" id="ARBA00009199"/>
    </source>
</evidence>
<gene>
    <name evidence="4" type="ORF">FHP25_09115</name>
</gene>